<gene>
    <name evidence="7" type="ORF">ACFSL2_12275</name>
</gene>
<evidence type="ECO:0000256" key="5">
    <source>
        <dbReference type="ARBA" id="ARBA00023002"/>
    </source>
</evidence>
<sequence>MKHRMVILGAGYAGASVAGRLARRLHRDDVDVTLVNAEPDFVERVRMHQVATGQELRHRPLRDLLACTGVTLRVARVTAVDVDRRTVALAAADGGQDGGGELSYDTLVYALGSSLDQRGVPGVAEHAHEVASRPGALQLRDRLTELAPGARVVVVGGGLTGVETASELAEARGDLAVALAVRGGLGDWLSSAGRRHLRGTFDRLGVTVHEHTEVERVGATEVLTADSAVLPADVTVWSAGFAVHPVAAATALEVSERGQIVVDGTMRSVSHPDVYAVGDAALADGPLGTPLRMSCASGIPMAWQAADSIAARLTGGKLPSMPLGYVHQCISLGRRDAVIQLVTADDRARPAAPAGRLAAAYKELVCTGAAFMVAHPIPYPVRRRRLVRRPVEHTRVFPTV</sequence>
<keyword evidence="5 7" id="KW-0560">Oxidoreductase</keyword>
<dbReference type="EC" id="1.6.5.-" evidence="7"/>
<evidence type="ECO:0000313" key="7">
    <source>
        <dbReference type="EMBL" id="MFD2026285.1"/>
    </source>
</evidence>
<dbReference type="EMBL" id="JBHUHF010000001">
    <property type="protein sequence ID" value="MFD2026285.1"/>
    <property type="molecule type" value="Genomic_DNA"/>
</dbReference>
<dbReference type="InterPro" id="IPR036188">
    <property type="entry name" value="FAD/NAD-bd_sf"/>
</dbReference>
<dbReference type="PRINTS" id="PR00368">
    <property type="entry name" value="FADPNR"/>
</dbReference>
<comment type="cofactor">
    <cofactor evidence="1">
        <name>FAD</name>
        <dbReference type="ChEBI" id="CHEBI:57692"/>
    </cofactor>
</comment>
<dbReference type="PANTHER" id="PTHR42913">
    <property type="entry name" value="APOPTOSIS-INDUCING FACTOR 1"/>
    <property type="match status" value="1"/>
</dbReference>
<evidence type="ECO:0000256" key="4">
    <source>
        <dbReference type="ARBA" id="ARBA00022827"/>
    </source>
</evidence>
<keyword evidence="8" id="KW-1185">Reference proteome</keyword>
<dbReference type="PANTHER" id="PTHR42913:SF3">
    <property type="entry name" value="64 KDA MITOCHONDRIAL NADH DEHYDROGENASE (EUROFUNG)"/>
    <property type="match status" value="1"/>
</dbReference>
<evidence type="ECO:0000256" key="2">
    <source>
        <dbReference type="ARBA" id="ARBA00005272"/>
    </source>
</evidence>
<reference evidence="8" key="1">
    <citation type="journal article" date="2019" name="Int. J. Syst. Evol. Microbiol.">
        <title>The Global Catalogue of Microorganisms (GCM) 10K type strain sequencing project: providing services to taxonomists for standard genome sequencing and annotation.</title>
        <authorList>
            <consortium name="The Broad Institute Genomics Platform"/>
            <consortium name="The Broad Institute Genome Sequencing Center for Infectious Disease"/>
            <person name="Wu L."/>
            <person name="Ma J."/>
        </authorList>
    </citation>
    <scope>NUCLEOTIDE SEQUENCE [LARGE SCALE GENOMIC DNA]</scope>
    <source>
        <strain evidence="8">CCM 7043</strain>
    </source>
</reference>
<evidence type="ECO:0000256" key="1">
    <source>
        <dbReference type="ARBA" id="ARBA00001974"/>
    </source>
</evidence>
<dbReference type="InterPro" id="IPR051169">
    <property type="entry name" value="NADH-Q_oxidoreductase"/>
</dbReference>
<dbReference type="RefSeq" id="WP_377198129.1">
    <property type="nucleotide sequence ID" value="NZ_JBHUHF010000001.1"/>
</dbReference>
<organism evidence="7 8">
    <name type="scientific">Promicromonospora aerolata</name>
    <dbReference type="NCBI Taxonomy" id="195749"/>
    <lineage>
        <taxon>Bacteria</taxon>
        <taxon>Bacillati</taxon>
        <taxon>Actinomycetota</taxon>
        <taxon>Actinomycetes</taxon>
        <taxon>Micrococcales</taxon>
        <taxon>Promicromonosporaceae</taxon>
        <taxon>Promicromonospora</taxon>
    </lineage>
</organism>
<keyword evidence="3" id="KW-0285">Flavoprotein</keyword>
<evidence type="ECO:0000313" key="8">
    <source>
        <dbReference type="Proteomes" id="UP001597338"/>
    </source>
</evidence>
<dbReference type="SUPFAM" id="SSF51905">
    <property type="entry name" value="FAD/NAD(P)-binding domain"/>
    <property type="match status" value="1"/>
</dbReference>
<dbReference type="Pfam" id="PF07992">
    <property type="entry name" value="Pyr_redox_2"/>
    <property type="match status" value="1"/>
</dbReference>
<dbReference type="PRINTS" id="PR00411">
    <property type="entry name" value="PNDRDTASEI"/>
</dbReference>
<dbReference type="Gene3D" id="3.50.50.100">
    <property type="match status" value="1"/>
</dbReference>
<evidence type="ECO:0000259" key="6">
    <source>
        <dbReference type="Pfam" id="PF07992"/>
    </source>
</evidence>
<dbReference type="InterPro" id="IPR023753">
    <property type="entry name" value="FAD/NAD-binding_dom"/>
</dbReference>
<feature type="domain" description="FAD/NAD(P)-binding" evidence="6">
    <location>
        <begin position="4"/>
        <end position="306"/>
    </location>
</feature>
<keyword evidence="4" id="KW-0274">FAD</keyword>
<comment type="caution">
    <text evidence="7">The sequence shown here is derived from an EMBL/GenBank/DDBJ whole genome shotgun (WGS) entry which is preliminary data.</text>
</comment>
<proteinExistence type="inferred from homology"/>
<comment type="similarity">
    <text evidence="2">Belongs to the NADH dehydrogenase family.</text>
</comment>
<name>A0ABW4V9H3_9MICO</name>
<protein>
    <submittedName>
        <fullName evidence="7">NAD(P)/FAD-dependent oxidoreductase</fullName>
        <ecNumber evidence="7">1.6.5.-</ecNumber>
    </submittedName>
</protein>
<accession>A0ABW4V9H3</accession>
<evidence type="ECO:0000256" key="3">
    <source>
        <dbReference type="ARBA" id="ARBA00022630"/>
    </source>
</evidence>
<dbReference type="Proteomes" id="UP001597338">
    <property type="component" value="Unassembled WGS sequence"/>
</dbReference>
<dbReference type="GO" id="GO:0016491">
    <property type="term" value="F:oxidoreductase activity"/>
    <property type="evidence" value="ECO:0007669"/>
    <property type="project" value="UniProtKB-KW"/>
</dbReference>